<dbReference type="InterPro" id="IPR013538">
    <property type="entry name" value="ASHA1/2-like_C"/>
</dbReference>
<dbReference type="Proteomes" id="UP000681526">
    <property type="component" value="Unassembled WGS sequence"/>
</dbReference>
<reference evidence="3 4" key="1">
    <citation type="submission" date="2021-04" db="EMBL/GenBank/DDBJ databases">
        <authorList>
            <person name="Rakotoarivonina H."/>
        </authorList>
    </citation>
    <scope>NUCLEOTIDE SEQUENCE [LARGE SCALE GENOMIC DNA]</scope>
    <source>
        <strain evidence="3 4">XE</strain>
    </source>
</reference>
<evidence type="ECO:0000313" key="4">
    <source>
        <dbReference type="Proteomes" id="UP000681526"/>
    </source>
</evidence>
<organism evidence="3 4">
    <name type="scientific">Thermobacillus xylanilyticus</name>
    <dbReference type="NCBI Taxonomy" id="76633"/>
    <lineage>
        <taxon>Bacteria</taxon>
        <taxon>Bacillati</taxon>
        <taxon>Bacillota</taxon>
        <taxon>Bacilli</taxon>
        <taxon>Bacillales</taxon>
        <taxon>Paenibacillaceae</taxon>
        <taxon>Thermobacillus</taxon>
    </lineage>
</organism>
<comment type="similarity">
    <text evidence="1">Belongs to the AHA1 family.</text>
</comment>
<dbReference type="InterPro" id="IPR023393">
    <property type="entry name" value="START-like_dom_sf"/>
</dbReference>
<feature type="domain" description="Activator of Hsp90 ATPase homologue 1/2-like C-terminal" evidence="2">
    <location>
        <begin position="87"/>
        <end position="198"/>
    </location>
</feature>
<dbReference type="EMBL" id="CAJRAY010000005">
    <property type="protein sequence ID" value="CAG5077135.1"/>
    <property type="molecule type" value="Genomic_DNA"/>
</dbReference>
<dbReference type="SUPFAM" id="SSF55961">
    <property type="entry name" value="Bet v1-like"/>
    <property type="match status" value="1"/>
</dbReference>
<accession>A0ABM8UZM5</accession>
<evidence type="ECO:0000313" key="3">
    <source>
        <dbReference type="EMBL" id="CAG5077135.1"/>
    </source>
</evidence>
<evidence type="ECO:0000256" key="1">
    <source>
        <dbReference type="ARBA" id="ARBA00006817"/>
    </source>
</evidence>
<sequence>MASIVFRQDVKDATGVSWEEWIARLEWDIDPMWSHEQMKNHICETWRLTDEWGEWLAVLYGQRLGRTPVGVTKDAGVQIGVRRTLAASKERIWNFMLSSGGRKLWIGSVPEFRLEKGFEFTSAEGVTGKLTVIEPLRKLRMTWKRPEWERPSRLQLYVLPASQGKTTVAIHQEMLDDVYIRELMRRHWEEALRRIQQETEGAP</sequence>
<evidence type="ECO:0000259" key="2">
    <source>
        <dbReference type="Pfam" id="PF08327"/>
    </source>
</evidence>
<dbReference type="RefSeq" id="WP_213483134.1">
    <property type="nucleotide sequence ID" value="NZ_CAJRAY010000005.1"/>
</dbReference>
<protein>
    <recommendedName>
        <fullName evidence="2">Activator of Hsp90 ATPase homologue 1/2-like C-terminal domain-containing protein</fullName>
    </recommendedName>
</protein>
<gene>
    <name evidence="3" type="primary">txxe 413</name>
    <name evidence="3" type="ORF">TXXE_01200</name>
</gene>
<proteinExistence type="inferred from homology"/>
<comment type="caution">
    <text evidence="3">The sequence shown here is derived from an EMBL/GenBank/DDBJ whole genome shotgun (WGS) entry which is preliminary data.</text>
</comment>
<keyword evidence="4" id="KW-1185">Reference proteome</keyword>
<dbReference type="Gene3D" id="3.30.530.20">
    <property type="match status" value="1"/>
</dbReference>
<name>A0ABM8UZM5_THEXY</name>
<dbReference type="Pfam" id="PF08327">
    <property type="entry name" value="AHSA1"/>
    <property type="match status" value="1"/>
</dbReference>